<dbReference type="OrthoDB" id="7062866at2"/>
<protein>
    <submittedName>
        <fullName evidence="1">Uncharacterized protein</fullName>
    </submittedName>
</protein>
<dbReference type="EMBL" id="FOXF01000004">
    <property type="protein sequence ID" value="SFP06763.1"/>
    <property type="molecule type" value="Genomic_DNA"/>
</dbReference>
<gene>
    <name evidence="1" type="ORF">SAMN02910344_00346</name>
</gene>
<dbReference type="AlphaFoldDB" id="A0A662ZEN7"/>
<proteinExistence type="predicted"/>
<evidence type="ECO:0000313" key="1">
    <source>
        <dbReference type="EMBL" id="SFP06763.1"/>
    </source>
</evidence>
<name>A0A662ZEN7_9GAMM</name>
<sequence>MTAKLYELNTEILGKLVESPEASQNFIESIIKDLPGTVDVETISDVTVGDMNSSKVAGKSAEGFSQINGIVFQFSLNSKPAEMILVVEPVSFLKWWHDKSFFSYKLYRNHSNINDGVRRFVTFVVTDSEVKASRFHAVSCFNNNNGDKCESCQIHDIFAVKQSGNEDSMLENWIRALISKSDADESTNNVSSITEASGYKVA</sequence>
<dbReference type="RefSeq" id="WP_031579832.1">
    <property type="nucleotide sequence ID" value="NZ_FOXF01000004.1"/>
</dbReference>
<evidence type="ECO:0000313" key="2">
    <source>
        <dbReference type="Proteomes" id="UP000243745"/>
    </source>
</evidence>
<accession>A0A662ZEN7</accession>
<reference evidence="1 2" key="1">
    <citation type="submission" date="2016-10" db="EMBL/GenBank/DDBJ databases">
        <authorList>
            <person name="Varghese N."/>
            <person name="Submissions S."/>
        </authorList>
    </citation>
    <scope>NUCLEOTIDE SEQUENCE [LARGE SCALE GENOMIC DNA]</scope>
    <source>
        <strain evidence="1 2">DSM 1361</strain>
    </source>
</reference>
<organism evidence="1 2">
    <name type="scientific">Ruminobacter amylophilus</name>
    <dbReference type="NCBI Taxonomy" id="867"/>
    <lineage>
        <taxon>Bacteria</taxon>
        <taxon>Pseudomonadati</taxon>
        <taxon>Pseudomonadota</taxon>
        <taxon>Gammaproteobacteria</taxon>
        <taxon>Aeromonadales</taxon>
        <taxon>Succinivibrionaceae</taxon>
        <taxon>Ruminobacter</taxon>
    </lineage>
</organism>
<keyword evidence="2" id="KW-1185">Reference proteome</keyword>
<dbReference type="Proteomes" id="UP000243745">
    <property type="component" value="Unassembled WGS sequence"/>
</dbReference>